<evidence type="ECO:0000313" key="12">
    <source>
        <dbReference type="Proteomes" id="UP000034947"/>
    </source>
</evidence>
<keyword evidence="6 9" id="KW-0819">tRNA processing</keyword>
<evidence type="ECO:0000256" key="5">
    <source>
        <dbReference type="ARBA" id="ARBA00022691"/>
    </source>
</evidence>
<evidence type="ECO:0000256" key="2">
    <source>
        <dbReference type="ARBA" id="ARBA00022555"/>
    </source>
</evidence>
<evidence type="ECO:0000256" key="6">
    <source>
        <dbReference type="ARBA" id="ARBA00022694"/>
    </source>
</evidence>
<feature type="binding site" evidence="9">
    <location>
        <begin position="337"/>
        <end position="339"/>
    </location>
    <ligand>
        <name>S-adenosyl-L-methionine</name>
        <dbReference type="ChEBI" id="CHEBI:59789"/>
    </ligand>
</feature>
<dbReference type="PROSITE" id="PS51625">
    <property type="entry name" value="SAM_MT_TRMB"/>
    <property type="match status" value="1"/>
</dbReference>
<keyword evidence="7 9" id="KW-0694">RNA-binding</keyword>
<feature type="region of interest" description="Disordered" evidence="10">
    <location>
        <begin position="144"/>
        <end position="198"/>
    </location>
</feature>
<keyword evidence="2 9" id="KW-0820">tRNA-binding</keyword>
<comment type="function">
    <text evidence="9">Catalyzes the formation of N(7)-methylguanine at position 46 (m7G46) in tRNA.</text>
</comment>
<comment type="pathway">
    <text evidence="9">tRNA modification; N(7)-methylguanine-tRNA biosynthesis.</text>
</comment>
<feature type="active site" evidence="9">
    <location>
        <position position="234"/>
    </location>
</feature>
<evidence type="ECO:0000256" key="7">
    <source>
        <dbReference type="ARBA" id="ARBA00022884"/>
    </source>
</evidence>
<keyword evidence="4 9" id="KW-0808">Transferase</keyword>
<dbReference type="GO" id="GO:0005634">
    <property type="term" value="C:nucleus"/>
    <property type="evidence" value="ECO:0007669"/>
    <property type="project" value="UniProtKB-SubCell"/>
</dbReference>
<evidence type="ECO:0000256" key="4">
    <source>
        <dbReference type="ARBA" id="ARBA00022679"/>
    </source>
</evidence>
<keyword evidence="5 9" id="KW-0949">S-adenosyl-L-methionine</keyword>
<proteinExistence type="inferred from homology"/>
<evidence type="ECO:0000256" key="1">
    <source>
        <dbReference type="ARBA" id="ARBA00000142"/>
    </source>
</evidence>
<dbReference type="VEuPathDB" id="FungiDB:P175DRAFT_0485805"/>
<feature type="binding site" evidence="9">
    <location>
        <position position="231"/>
    </location>
    <ligand>
        <name>S-adenosyl-L-methionine</name>
        <dbReference type="ChEBI" id="CHEBI:59789"/>
    </ligand>
</feature>
<organism evidence="11 12">
    <name type="scientific">Aspergillus ochraceoroseus</name>
    <dbReference type="NCBI Taxonomy" id="138278"/>
    <lineage>
        <taxon>Eukaryota</taxon>
        <taxon>Fungi</taxon>
        <taxon>Dikarya</taxon>
        <taxon>Ascomycota</taxon>
        <taxon>Pezizomycotina</taxon>
        <taxon>Eurotiomycetes</taxon>
        <taxon>Eurotiomycetidae</taxon>
        <taxon>Eurotiales</taxon>
        <taxon>Aspergillaceae</taxon>
        <taxon>Aspergillus</taxon>
        <taxon>Aspergillus subgen. Nidulantes</taxon>
    </lineage>
</organism>
<dbReference type="PANTHER" id="PTHR23417">
    <property type="entry name" value="3-DEOXY-D-MANNO-OCTULOSONIC-ACID TRANSFERASE/TRNA GUANINE-N 7 - -METHYLTRANSFERASE"/>
    <property type="match status" value="1"/>
</dbReference>
<dbReference type="GO" id="GO:0000049">
    <property type="term" value="F:tRNA binding"/>
    <property type="evidence" value="ECO:0007669"/>
    <property type="project" value="UniProtKB-UniRule"/>
</dbReference>
<feature type="region of interest" description="Disordered" evidence="10">
    <location>
        <begin position="1"/>
        <end position="29"/>
    </location>
</feature>
<dbReference type="SUPFAM" id="SSF53335">
    <property type="entry name" value="S-adenosyl-L-methionine-dependent methyltransferases"/>
    <property type="match status" value="1"/>
</dbReference>
<dbReference type="EMBL" id="JYKN01001822">
    <property type="protein sequence ID" value="KKK18851.1"/>
    <property type="molecule type" value="Genomic_DNA"/>
</dbReference>
<keyword evidence="8 9" id="KW-0539">Nucleus</keyword>
<reference evidence="11 12" key="1">
    <citation type="submission" date="2015-02" db="EMBL/GenBank/DDBJ databases">
        <title>Draft Genome Sequences of Two Closely-Related Aflatoxigenic Aspergillus Species Obtained from the Cote d'Ivoire.</title>
        <authorList>
            <person name="Moore G.G."/>
            <person name="Beltz S.B."/>
            <person name="Mack B.M."/>
        </authorList>
    </citation>
    <scope>NUCLEOTIDE SEQUENCE [LARGE SCALE GENOMIC DNA]</scope>
    <source>
        <strain evidence="11 12">SRRC1432</strain>
    </source>
</reference>
<evidence type="ECO:0000256" key="8">
    <source>
        <dbReference type="ARBA" id="ARBA00023242"/>
    </source>
</evidence>
<name>A0A0F8V796_9EURO</name>
<evidence type="ECO:0000256" key="3">
    <source>
        <dbReference type="ARBA" id="ARBA00022603"/>
    </source>
</evidence>
<evidence type="ECO:0000313" key="11">
    <source>
        <dbReference type="EMBL" id="KKK18851.1"/>
    </source>
</evidence>
<dbReference type="GO" id="GO:0008176">
    <property type="term" value="F:tRNA (guanine(46)-N7)-methyltransferase activity"/>
    <property type="evidence" value="ECO:0007669"/>
    <property type="project" value="UniProtKB-UniRule"/>
</dbReference>
<dbReference type="InterPro" id="IPR029063">
    <property type="entry name" value="SAM-dependent_MTases_sf"/>
</dbReference>
<dbReference type="Gene3D" id="3.40.50.150">
    <property type="entry name" value="Vaccinia Virus protein VP39"/>
    <property type="match status" value="1"/>
</dbReference>
<dbReference type="InterPro" id="IPR003358">
    <property type="entry name" value="tRNA_(Gua-N-7)_MeTrfase_Trmb"/>
</dbReference>
<dbReference type="PANTHER" id="PTHR23417:SF16">
    <property type="entry name" value="TRNA (GUANINE-N(7)-)-METHYLTRANSFERASE"/>
    <property type="match status" value="1"/>
</dbReference>
<feature type="compositionally biased region" description="Low complexity" evidence="10">
    <location>
        <begin position="148"/>
        <end position="163"/>
    </location>
</feature>
<dbReference type="AlphaFoldDB" id="A0A0F8V796"/>
<dbReference type="UniPathway" id="UPA00989"/>
<dbReference type="OrthoDB" id="47276at2759"/>
<feature type="binding site" evidence="9">
    <location>
        <begin position="211"/>
        <end position="212"/>
    </location>
    <ligand>
        <name>S-adenosyl-L-methionine</name>
        <dbReference type="ChEBI" id="CHEBI:59789"/>
    </ligand>
</feature>
<comment type="subunit">
    <text evidence="9">Forms a complex with TRM82.</text>
</comment>
<evidence type="ECO:0000256" key="10">
    <source>
        <dbReference type="SAM" id="MobiDB-lite"/>
    </source>
</evidence>
<accession>A0A0F8V796</accession>
<dbReference type="Pfam" id="PF02390">
    <property type="entry name" value="Methyltransf_4"/>
    <property type="match status" value="2"/>
</dbReference>
<dbReference type="Proteomes" id="UP000034947">
    <property type="component" value="Unassembled WGS sequence"/>
</dbReference>
<protein>
    <recommendedName>
        <fullName evidence="9">tRNA (guanine-N(7)-)-methyltransferase</fullName>
        <ecNumber evidence="9">2.1.1.33</ecNumber>
    </recommendedName>
    <alternativeName>
        <fullName evidence="9">Transfer RNA methyltransferase 8</fullName>
    </alternativeName>
    <alternativeName>
        <fullName evidence="9">tRNA (guanine(46)-N(7))-methyltransferase</fullName>
    </alternativeName>
    <alternativeName>
        <fullName evidence="9">tRNA(m7G46)-methyltransferase</fullName>
    </alternativeName>
</protein>
<feature type="binding site" evidence="9">
    <location>
        <position position="99"/>
    </location>
    <ligand>
        <name>S-adenosyl-L-methionine</name>
        <dbReference type="ChEBI" id="CHEBI:59789"/>
    </ligand>
</feature>
<keyword evidence="12" id="KW-1185">Reference proteome</keyword>
<dbReference type="EC" id="2.1.1.33" evidence="9"/>
<dbReference type="InterPro" id="IPR025763">
    <property type="entry name" value="Trm8_euk"/>
</dbReference>
<dbReference type="HAMAP" id="MF_03055">
    <property type="entry name" value="tRNA_methyltr_TrmB_euk"/>
    <property type="match status" value="1"/>
</dbReference>
<sequence length="374" mass="41464">MGAAAKRAKREEFRQKVAKVTTESGEGSPATVLQLPQKRYYRQRAHANPFSDHLLDYPLTPAHMDWSTHFPAFVNPDSTQKTLSGSRKLLKDVEVVDIGCGFGGLLVGLAPVLPDTLMVGMEIRAQVAEYLTSRIHALRFQQTHLQHSSTTTTTTTTTSSSSSDPNLEKLPPVPSAIPTTEESDTAADSPPSEQVSTVPGGYQNISALRANTMKFFPNFFARGQLSKIFICFPDPHFKTRKHKARIVSESLNAEYAYSLRPGGLLYTITDVEEYHYWILRHFKQDDAEGPPGGSGDATAPAASGTVEKLPGVEELFERLTEEELRLDECVRVMMDSTEEGKKVTRNKGNKYVAVFRRKADPEWPLDDDDDNGCI</sequence>
<comment type="catalytic activity">
    <reaction evidence="1 9">
        <text>guanosine(46) in tRNA + S-adenosyl-L-methionine = N(7)-methylguanosine(46) in tRNA + S-adenosyl-L-homocysteine</text>
        <dbReference type="Rhea" id="RHEA:42708"/>
        <dbReference type="Rhea" id="RHEA-COMP:10188"/>
        <dbReference type="Rhea" id="RHEA-COMP:10189"/>
        <dbReference type="ChEBI" id="CHEBI:57856"/>
        <dbReference type="ChEBI" id="CHEBI:59789"/>
        <dbReference type="ChEBI" id="CHEBI:74269"/>
        <dbReference type="ChEBI" id="CHEBI:74480"/>
        <dbReference type="EC" id="2.1.1.33"/>
    </reaction>
</comment>
<comment type="caution">
    <text evidence="11">The sequence shown here is derived from an EMBL/GenBank/DDBJ whole genome shotgun (WGS) entry which is preliminary data.</text>
</comment>
<dbReference type="GO" id="GO:0043527">
    <property type="term" value="C:tRNA methyltransferase complex"/>
    <property type="evidence" value="ECO:0007669"/>
    <property type="project" value="TreeGrafter"/>
</dbReference>
<feature type="binding site" evidence="9">
    <location>
        <begin position="122"/>
        <end position="123"/>
    </location>
    <ligand>
        <name>S-adenosyl-L-methionine</name>
        <dbReference type="ChEBI" id="CHEBI:59789"/>
    </ligand>
</feature>
<keyword evidence="3 9" id="KW-0489">Methyltransferase</keyword>
<comment type="subcellular location">
    <subcellularLocation>
        <location evidence="9">Nucleus</location>
    </subcellularLocation>
</comment>
<gene>
    <name evidence="9" type="primary">TRM8</name>
    <name evidence="11" type="ORF">AOCH_003497</name>
</gene>
<comment type="similarity">
    <text evidence="9">Belongs to the class I-like SAM-binding methyltransferase superfamily. TrmB family.</text>
</comment>
<evidence type="ECO:0000256" key="9">
    <source>
        <dbReference type="HAMAP-Rule" id="MF_03055"/>
    </source>
</evidence>